<dbReference type="InterPro" id="IPR010281">
    <property type="entry name" value="DUF885"/>
</dbReference>
<comment type="caution">
    <text evidence="1">The sequence shown here is derived from an EMBL/GenBank/DDBJ whole genome shotgun (WGS) entry which is preliminary data.</text>
</comment>
<dbReference type="EMBL" id="JAHLQT010006108">
    <property type="protein sequence ID" value="KAG7175292.1"/>
    <property type="molecule type" value="Genomic_DNA"/>
</dbReference>
<protein>
    <recommendedName>
        <fullName evidence="3">DUF885 domain-containing protein</fullName>
    </recommendedName>
</protein>
<name>A0A8J5TMJ3_HOMAM</name>
<evidence type="ECO:0000313" key="2">
    <source>
        <dbReference type="Proteomes" id="UP000747542"/>
    </source>
</evidence>
<evidence type="ECO:0008006" key="3">
    <source>
        <dbReference type="Google" id="ProtNLM"/>
    </source>
</evidence>
<evidence type="ECO:0000313" key="1">
    <source>
        <dbReference type="EMBL" id="KAG7175292.1"/>
    </source>
</evidence>
<dbReference type="Proteomes" id="UP000747542">
    <property type="component" value="Unassembled WGS sequence"/>
</dbReference>
<accession>A0A8J5TMJ3</accession>
<proteinExistence type="predicted"/>
<dbReference type="PANTHER" id="PTHR33361">
    <property type="entry name" value="GLR0591 PROTEIN"/>
    <property type="match status" value="1"/>
</dbReference>
<gene>
    <name evidence="1" type="ORF">Hamer_G001345</name>
</gene>
<dbReference type="PANTHER" id="PTHR33361:SF2">
    <property type="entry name" value="DUF885 DOMAIN-CONTAINING PROTEIN"/>
    <property type="match status" value="1"/>
</dbReference>
<keyword evidence="2" id="KW-1185">Reference proteome</keyword>
<reference evidence="1" key="1">
    <citation type="journal article" date="2021" name="Sci. Adv.">
        <title>The American lobster genome reveals insights on longevity, neural, and immune adaptations.</title>
        <authorList>
            <person name="Polinski J.M."/>
            <person name="Zimin A.V."/>
            <person name="Clark K.F."/>
            <person name="Kohn A.B."/>
            <person name="Sadowski N."/>
            <person name="Timp W."/>
            <person name="Ptitsyn A."/>
            <person name="Khanna P."/>
            <person name="Romanova D.Y."/>
            <person name="Williams P."/>
            <person name="Greenwood S.J."/>
            <person name="Moroz L.L."/>
            <person name="Walt D.R."/>
            <person name="Bodnar A.G."/>
        </authorList>
    </citation>
    <scope>NUCLEOTIDE SEQUENCE</scope>
    <source>
        <strain evidence="1">GMGI-L3</strain>
    </source>
</reference>
<dbReference type="AlphaFoldDB" id="A0A8J5TMJ3"/>
<organism evidence="1 2">
    <name type="scientific">Homarus americanus</name>
    <name type="common">American lobster</name>
    <dbReference type="NCBI Taxonomy" id="6706"/>
    <lineage>
        <taxon>Eukaryota</taxon>
        <taxon>Metazoa</taxon>
        <taxon>Ecdysozoa</taxon>
        <taxon>Arthropoda</taxon>
        <taxon>Crustacea</taxon>
        <taxon>Multicrustacea</taxon>
        <taxon>Malacostraca</taxon>
        <taxon>Eumalacostraca</taxon>
        <taxon>Eucarida</taxon>
        <taxon>Decapoda</taxon>
        <taxon>Pleocyemata</taxon>
        <taxon>Astacidea</taxon>
        <taxon>Nephropoidea</taxon>
        <taxon>Nephropidae</taxon>
        <taxon>Homarus</taxon>
    </lineage>
</organism>
<sequence>MELVLPHLLVRKNINIFIISCLPPVCVWGVSVSAQLSPAVQKLADDYFNWRMINKPEFASFVGIHDYDDQLDDMSLEAYQGRYDQCQVFLDQAEALESNITDHDDLINIRALKNELTTYMDGFPYQGEGVHIDFERLISWMVFETSQDYEKLLSRYEKLPEQLMQIRELMETGVATGIVNHAISMKDVVEGLGRFVVEAAEDSPLWTRFATFPDNFTQEEVTNFQERAKTIILDQISSGFQQLSDYVNTDYITRPDIAVTSLPDGEARYSQIIKFHTSTDLTPEEIHQMGLDEIVSELGFNMSVAEFSDMIRNDPQFYYDDPDELMEGFEDLEYNVIPPKLPEIFMNIPKAKLTVVADPSPDGAGAYYLAGSYDGSRPGIFYVNTYHYDAQRVMEDRNYWQTPSRFPMYTAYVEGWALYSENLGFDMDLYEDLYVRYGHYSDEIFRAGRLVVDTGMHALGWTRQEAIDFLFLHTALTRIDVENEVDRYITWPGQALAYKVGQLKLTELRQKAANKLGDKFVIKKFHDVVLDSVGPLDLVEDEVNAWIDAGGK</sequence>
<dbReference type="Pfam" id="PF05960">
    <property type="entry name" value="DUF885"/>
    <property type="match status" value="2"/>
</dbReference>